<dbReference type="PANTHER" id="PTHR10353">
    <property type="entry name" value="GLYCOSYL HYDROLASE"/>
    <property type="match status" value="1"/>
</dbReference>
<organism evidence="13 14">
    <name type="scientific">Roseateles puraquae</name>
    <dbReference type="NCBI Taxonomy" id="431059"/>
    <lineage>
        <taxon>Bacteria</taxon>
        <taxon>Pseudomonadati</taxon>
        <taxon>Pseudomonadota</taxon>
        <taxon>Betaproteobacteria</taxon>
        <taxon>Burkholderiales</taxon>
        <taxon>Sphaerotilaceae</taxon>
        <taxon>Roseateles</taxon>
    </lineage>
</organism>
<feature type="binding site" evidence="10">
    <location>
        <position position="137"/>
    </location>
    <ligand>
        <name>substrate</name>
    </ligand>
</feature>
<evidence type="ECO:0000256" key="4">
    <source>
        <dbReference type="ARBA" id="ARBA00022801"/>
    </source>
</evidence>
<feature type="active site" description="Nucleophile" evidence="9 11">
    <location>
        <position position="368"/>
    </location>
</feature>
<dbReference type="InterPro" id="IPR033132">
    <property type="entry name" value="GH_1_N_CS"/>
</dbReference>
<evidence type="ECO:0000256" key="6">
    <source>
        <dbReference type="ARBA" id="ARBA00023277"/>
    </source>
</evidence>
<evidence type="ECO:0000256" key="3">
    <source>
        <dbReference type="ARBA" id="ARBA00012744"/>
    </source>
</evidence>
<comment type="similarity">
    <text evidence="2 12">Belongs to the glycosyl hydrolase 1 family.</text>
</comment>
<dbReference type="GO" id="GO:0030245">
    <property type="term" value="P:cellulose catabolic process"/>
    <property type="evidence" value="ECO:0007669"/>
    <property type="project" value="UniProtKB-KW"/>
</dbReference>
<accession>A0A254N7N4</accession>
<comment type="catalytic activity">
    <reaction evidence="1 12">
        <text>Hydrolysis of terminal, non-reducing beta-D-glucosyl residues with release of beta-D-glucose.</text>
        <dbReference type="EC" id="3.2.1.21"/>
    </reaction>
</comment>
<feature type="binding site" evidence="10">
    <location>
        <position position="312"/>
    </location>
    <ligand>
        <name>substrate</name>
    </ligand>
</feature>
<sequence>MDLTPPPTSLADLVAPPAGSAMRQPGFVFGCGTSSYQIEGAAHEDGRLESIWDRFCRTPGKVLRAENGDVACDHYHRLDEDLDILKRLGVDAYRFSIAWPRVMQLDGTPNSRGIDFYKRLLDGLATRGIRAFVTLYHWDLPQHLEDRGGWLNRETAYRFADYADLMSRQLAGHGDVAAWTTHNEPWCSAYLGYGDGHHAPGLANPRWAAQAMHHLLLGHGLALPALRANAAQALHGIVANCAPGYADSDSAADRDAAHLFETFQNRWVLDPLLKGEYPADLWRYWKGAEPLVLAGDMDIIRRPIDYLGINFYSRAVLRSKGPDTIDWVRHPEVERTTMDWEVYPQGMQDLFEAFKRDYPNLPPIYVTENGMSSHDGVDGAGHVDDVQRQAYIKRHFAACSRAMDHGVDVRGYFIWSLMDNFEWAFGYERRFGLVHVDFDTQQRTLKRSALAYADFLAERRAGKV</sequence>
<keyword evidence="5" id="KW-0136">Cellulose degradation</keyword>
<evidence type="ECO:0000256" key="8">
    <source>
        <dbReference type="ARBA" id="ARBA00023326"/>
    </source>
</evidence>
<dbReference type="InterPro" id="IPR017736">
    <property type="entry name" value="Glyco_hydro_1_beta-glucosidase"/>
</dbReference>
<dbReference type="InterPro" id="IPR017853">
    <property type="entry name" value="GH"/>
</dbReference>
<evidence type="ECO:0000256" key="10">
    <source>
        <dbReference type="PIRSR" id="PIRSR617736-2"/>
    </source>
</evidence>
<evidence type="ECO:0000256" key="12">
    <source>
        <dbReference type="RuleBase" id="RU361175"/>
    </source>
</evidence>
<dbReference type="InterPro" id="IPR018120">
    <property type="entry name" value="Glyco_hydro_1_AS"/>
</dbReference>
<dbReference type="PANTHER" id="PTHR10353:SF36">
    <property type="entry name" value="LP05116P"/>
    <property type="match status" value="1"/>
</dbReference>
<dbReference type="EMBL" id="NISI01000005">
    <property type="protein sequence ID" value="OWR03564.1"/>
    <property type="molecule type" value="Genomic_DNA"/>
</dbReference>
<keyword evidence="14" id="KW-1185">Reference proteome</keyword>
<keyword evidence="4 12" id="KW-0378">Hydrolase</keyword>
<name>A0A254N7N4_9BURK</name>
<dbReference type="EC" id="3.2.1.21" evidence="3 12"/>
<dbReference type="RefSeq" id="WP_088483800.1">
    <property type="nucleotide sequence ID" value="NZ_NISI01000005.1"/>
</dbReference>
<dbReference type="Proteomes" id="UP000197446">
    <property type="component" value="Unassembled WGS sequence"/>
</dbReference>
<evidence type="ECO:0000256" key="5">
    <source>
        <dbReference type="ARBA" id="ARBA00023001"/>
    </source>
</evidence>
<feature type="binding site" evidence="10">
    <location>
        <begin position="422"/>
        <end position="423"/>
    </location>
    <ligand>
        <name>substrate</name>
    </ligand>
</feature>
<dbReference type="NCBIfam" id="TIGR03356">
    <property type="entry name" value="BGL"/>
    <property type="match status" value="1"/>
</dbReference>
<keyword evidence="7 12" id="KW-0326">Glycosidase</keyword>
<feature type="binding site" evidence="10">
    <location>
        <position position="183"/>
    </location>
    <ligand>
        <name>substrate</name>
    </ligand>
</feature>
<dbReference type="Pfam" id="PF00232">
    <property type="entry name" value="Glyco_hydro_1"/>
    <property type="match status" value="1"/>
</dbReference>
<dbReference type="GO" id="GO:0005829">
    <property type="term" value="C:cytosol"/>
    <property type="evidence" value="ECO:0007669"/>
    <property type="project" value="TreeGrafter"/>
</dbReference>
<comment type="caution">
    <text evidence="13">The sequence shown here is derived from an EMBL/GenBank/DDBJ whole genome shotgun (WGS) entry which is preliminary data.</text>
</comment>
<keyword evidence="6" id="KW-0119">Carbohydrate metabolism</keyword>
<dbReference type="FunFam" id="3.20.20.80:FF:000004">
    <property type="entry name" value="Beta-glucosidase 6-phospho-beta-glucosidase"/>
    <property type="match status" value="1"/>
</dbReference>
<evidence type="ECO:0000313" key="13">
    <source>
        <dbReference type="EMBL" id="OWR03564.1"/>
    </source>
</evidence>
<evidence type="ECO:0000256" key="7">
    <source>
        <dbReference type="ARBA" id="ARBA00023295"/>
    </source>
</evidence>
<feature type="active site" description="Proton donor" evidence="9">
    <location>
        <position position="184"/>
    </location>
</feature>
<protein>
    <recommendedName>
        <fullName evidence="3 12">Beta-glucosidase</fullName>
        <ecNumber evidence="3 12">3.2.1.21</ecNumber>
    </recommendedName>
</protein>
<proteinExistence type="inferred from homology"/>
<evidence type="ECO:0000256" key="9">
    <source>
        <dbReference type="PIRSR" id="PIRSR617736-1"/>
    </source>
</evidence>
<dbReference type="GO" id="GO:0008422">
    <property type="term" value="F:beta-glucosidase activity"/>
    <property type="evidence" value="ECO:0007669"/>
    <property type="project" value="UniProtKB-EC"/>
</dbReference>
<evidence type="ECO:0000256" key="1">
    <source>
        <dbReference type="ARBA" id="ARBA00000448"/>
    </source>
</evidence>
<dbReference type="PROSITE" id="PS00653">
    <property type="entry name" value="GLYCOSYL_HYDROL_F1_2"/>
    <property type="match status" value="1"/>
</dbReference>
<dbReference type="PROSITE" id="PS00572">
    <property type="entry name" value="GLYCOSYL_HYDROL_F1_1"/>
    <property type="match status" value="1"/>
</dbReference>
<dbReference type="OrthoDB" id="9765195at2"/>
<gene>
    <name evidence="13" type="ORF">CDO81_13795</name>
</gene>
<evidence type="ECO:0000256" key="11">
    <source>
        <dbReference type="PROSITE-ProRule" id="PRU10055"/>
    </source>
</evidence>
<dbReference type="AlphaFoldDB" id="A0A254N7N4"/>
<feature type="binding site" evidence="10">
    <location>
        <position position="37"/>
    </location>
    <ligand>
        <name>substrate</name>
    </ligand>
</feature>
<keyword evidence="8" id="KW-0624">Polysaccharide degradation</keyword>
<dbReference type="PRINTS" id="PR00131">
    <property type="entry name" value="GLHYDRLASE1"/>
</dbReference>
<dbReference type="SUPFAM" id="SSF51445">
    <property type="entry name" value="(Trans)glycosidases"/>
    <property type="match status" value="1"/>
</dbReference>
<evidence type="ECO:0000256" key="2">
    <source>
        <dbReference type="ARBA" id="ARBA00010838"/>
    </source>
</evidence>
<feature type="binding site" evidence="10">
    <location>
        <position position="415"/>
    </location>
    <ligand>
        <name>substrate</name>
    </ligand>
</feature>
<dbReference type="InterPro" id="IPR001360">
    <property type="entry name" value="Glyco_hydro_1"/>
</dbReference>
<evidence type="ECO:0000313" key="14">
    <source>
        <dbReference type="Proteomes" id="UP000197446"/>
    </source>
</evidence>
<dbReference type="Gene3D" id="3.20.20.80">
    <property type="entry name" value="Glycosidases"/>
    <property type="match status" value="1"/>
</dbReference>
<reference evidence="13 14" key="1">
    <citation type="journal article" date="2007" name="Int. J. Syst. Evol. Microbiol.">
        <title>Description of Pelomonas aquatica sp. nov. and Pelomonas puraquae sp. nov., isolated from industrial and haemodialysis water.</title>
        <authorList>
            <person name="Gomila M."/>
            <person name="Bowien B."/>
            <person name="Falsen E."/>
            <person name="Moore E.R."/>
            <person name="Lalucat J."/>
        </authorList>
    </citation>
    <scope>NUCLEOTIDE SEQUENCE [LARGE SCALE GENOMIC DNA]</scope>
    <source>
        <strain evidence="13 14">CCUG 52769</strain>
    </source>
</reference>